<organism evidence="7 8">
    <name type="scientific">Moelleriella libera RCEF 2490</name>
    <dbReference type="NCBI Taxonomy" id="1081109"/>
    <lineage>
        <taxon>Eukaryota</taxon>
        <taxon>Fungi</taxon>
        <taxon>Dikarya</taxon>
        <taxon>Ascomycota</taxon>
        <taxon>Pezizomycotina</taxon>
        <taxon>Sordariomycetes</taxon>
        <taxon>Hypocreomycetidae</taxon>
        <taxon>Hypocreales</taxon>
        <taxon>Clavicipitaceae</taxon>
        <taxon>Moelleriella</taxon>
    </lineage>
</organism>
<dbReference type="GO" id="GO:0005886">
    <property type="term" value="C:plasma membrane"/>
    <property type="evidence" value="ECO:0007669"/>
    <property type="project" value="TreeGrafter"/>
</dbReference>
<dbReference type="GO" id="GO:0022857">
    <property type="term" value="F:transmembrane transporter activity"/>
    <property type="evidence" value="ECO:0007669"/>
    <property type="project" value="TreeGrafter"/>
</dbReference>
<evidence type="ECO:0000256" key="3">
    <source>
        <dbReference type="ARBA" id="ARBA00022692"/>
    </source>
</evidence>
<evidence type="ECO:0000256" key="4">
    <source>
        <dbReference type="ARBA" id="ARBA00022989"/>
    </source>
</evidence>
<evidence type="ECO:0000256" key="2">
    <source>
        <dbReference type="ARBA" id="ARBA00022448"/>
    </source>
</evidence>
<protein>
    <submittedName>
        <fullName evidence="7">Multidrug resistance protein fnx1</fullName>
    </submittedName>
</protein>
<dbReference type="EMBL" id="AZGY01000026">
    <property type="protein sequence ID" value="KZZ89166.1"/>
    <property type="molecule type" value="Genomic_DNA"/>
</dbReference>
<keyword evidence="8" id="KW-1185">Reference proteome</keyword>
<keyword evidence="2" id="KW-0813">Transport</keyword>
<evidence type="ECO:0000256" key="5">
    <source>
        <dbReference type="ARBA" id="ARBA00023136"/>
    </source>
</evidence>
<accession>A0A167WR15</accession>
<comment type="caution">
    <text evidence="7">The sequence shown here is derived from an EMBL/GenBank/DDBJ whole genome shotgun (WGS) entry which is preliminary data.</text>
</comment>
<evidence type="ECO:0000256" key="6">
    <source>
        <dbReference type="ARBA" id="ARBA00023180"/>
    </source>
</evidence>
<keyword evidence="5" id="KW-0472">Membrane</keyword>
<keyword evidence="3" id="KW-0812">Transmembrane</keyword>
<dbReference type="AlphaFoldDB" id="A0A167WR15"/>
<gene>
    <name evidence="7" type="ORF">AAL_07814</name>
</gene>
<dbReference type="PANTHER" id="PTHR23501">
    <property type="entry name" value="MAJOR FACILITATOR SUPERFAMILY"/>
    <property type="match status" value="1"/>
</dbReference>
<sequence length="199" mass="21776">MLCVGRTDIGGFAIFITGLGLFTLQNEETTVAQWASYQCVAALRAGVHLNSQLPAYEKGLREQDQATASATWGFIRSIGWVWGVAIPAAIFNNRINELIHEILDSTAAKLIASGGAFGAASAAQIQHFPFRIQEEMRSVYARVLQRVFQISIAFAGLALILSLAEHKLTLREALETQFGLEREEEKKKNHRGDISTSAG</sequence>
<evidence type="ECO:0000313" key="7">
    <source>
        <dbReference type="EMBL" id="KZZ89166.1"/>
    </source>
</evidence>
<proteinExistence type="predicted"/>
<comment type="subcellular location">
    <subcellularLocation>
        <location evidence="1">Membrane</location>
        <topology evidence="1">Multi-pass membrane protein</topology>
    </subcellularLocation>
</comment>
<name>A0A167WR15_9HYPO</name>
<evidence type="ECO:0000313" key="8">
    <source>
        <dbReference type="Proteomes" id="UP000078544"/>
    </source>
</evidence>
<dbReference type="Proteomes" id="UP000078544">
    <property type="component" value="Unassembled WGS sequence"/>
</dbReference>
<keyword evidence="4" id="KW-1133">Transmembrane helix</keyword>
<dbReference type="OrthoDB" id="10021397at2759"/>
<dbReference type="PANTHER" id="PTHR23501:SF187">
    <property type="entry name" value="MAJOR FACILITATOR SUPERFAMILY (MFS) PROFILE DOMAIN-CONTAINING PROTEIN"/>
    <property type="match status" value="1"/>
</dbReference>
<reference evidence="7 8" key="1">
    <citation type="journal article" date="2016" name="Genome Biol. Evol.">
        <title>Divergent and convergent evolution of fungal pathogenicity.</title>
        <authorList>
            <person name="Shang Y."/>
            <person name="Xiao G."/>
            <person name="Zheng P."/>
            <person name="Cen K."/>
            <person name="Zhan S."/>
            <person name="Wang C."/>
        </authorList>
    </citation>
    <scope>NUCLEOTIDE SEQUENCE [LARGE SCALE GENOMIC DNA]</scope>
    <source>
        <strain evidence="7 8">RCEF 2490</strain>
    </source>
</reference>
<evidence type="ECO:0000256" key="1">
    <source>
        <dbReference type="ARBA" id="ARBA00004141"/>
    </source>
</evidence>
<keyword evidence="6" id="KW-0325">Glycoprotein</keyword>